<gene>
    <name evidence="1" type="ORF">ACOLOM_LOCUS1897</name>
</gene>
<keyword evidence="2" id="KW-1185">Reference proteome</keyword>
<organism evidence="1 2">
    <name type="scientific">Acaulospora colombiana</name>
    <dbReference type="NCBI Taxonomy" id="27376"/>
    <lineage>
        <taxon>Eukaryota</taxon>
        <taxon>Fungi</taxon>
        <taxon>Fungi incertae sedis</taxon>
        <taxon>Mucoromycota</taxon>
        <taxon>Glomeromycotina</taxon>
        <taxon>Glomeromycetes</taxon>
        <taxon>Diversisporales</taxon>
        <taxon>Acaulosporaceae</taxon>
        <taxon>Acaulospora</taxon>
    </lineage>
</organism>
<evidence type="ECO:0000313" key="2">
    <source>
        <dbReference type="Proteomes" id="UP000789525"/>
    </source>
</evidence>
<name>A0ACA9KLG3_9GLOM</name>
<evidence type="ECO:0000313" key="1">
    <source>
        <dbReference type="EMBL" id="CAG8478600.1"/>
    </source>
</evidence>
<protein>
    <submittedName>
        <fullName evidence="1">2660_t:CDS:1</fullName>
    </submittedName>
</protein>
<dbReference type="EMBL" id="CAJVPT010002294">
    <property type="protein sequence ID" value="CAG8478600.1"/>
    <property type="molecule type" value="Genomic_DNA"/>
</dbReference>
<reference evidence="1" key="1">
    <citation type="submission" date="2021-06" db="EMBL/GenBank/DDBJ databases">
        <authorList>
            <person name="Kallberg Y."/>
            <person name="Tangrot J."/>
            <person name="Rosling A."/>
        </authorList>
    </citation>
    <scope>NUCLEOTIDE SEQUENCE</scope>
    <source>
        <strain evidence="1">CL356</strain>
    </source>
</reference>
<dbReference type="Proteomes" id="UP000789525">
    <property type="component" value="Unassembled WGS sequence"/>
</dbReference>
<comment type="caution">
    <text evidence="1">The sequence shown here is derived from an EMBL/GenBank/DDBJ whole genome shotgun (WGS) entry which is preliminary data.</text>
</comment>
<accession>A0ACA9KLG3</accession>
<sequence length="1276" mass="142811">MSTTEHPINVSLPEPLETLLPPSVQLQRAHEEQELHAQSEVTAENEHPTNTTPSYDADFPSLSSTTTSSKPSVWGNHSVAELVRNPVFKKPGTITERLELLASQQLQKREFGNKTTMADIVKRVISKANVQIDVSTAQKTGTTTFLIKGKQEDVMRAKRELLDNLAIKVEETMDIPVSARRHLVGIRGQTLRAITLKTSTRIQLPPRPENSEEKSGLDYDDEEETMKVKIEGDAKGVSAAKAEIEAIINERTINHRIVHIEHIFYPLISGAHNKRIQKISAETGTKISVPPYTATIENAEGHEFSVKDYITVTGERDAVKRATDSIEEIYINLKNNTRTLTVDIPKCQHKYLIGMKGANLHEILETTECSLELSPPSDPSEKVTIRGPPIQLSKALQAVMEKANSVYVEMVDIAHLHKSGHEHTKNILKYLVNRGKLKKIEADHNVQIIVPKGSALERGAVLEFICKVSKDSENTYKTNVESARRDVTEIVKNLPPSNFAIATIEPHLHRHIIGRKGQNLQRVKETYGVEIIVPDEKDESPDILIVYESKHDEENSNDKKKESISEILEKVKVELTKAGKDASNFATQTLNIPVKFHRHIIGPRGTTLNGITGGSDAPVSVKFGSSRTGAAERSANAEGKKFDQVPISNDVVIIKGPTEEVERVVKEINRVVEDVKHNEVMNSYTVEFTFPAQYSAHIIGKGGAQVTKLKDHYNVRIDIEGGRNEEKRITPGESVKVTIVGKKNDVEEAKIRILDHVDKLQDATIVHLKIPSEHHKSLIGFRGRYVKRLEEKYGVHIRFPKSRDSIEGDTIDADAQKADEVIVKGGKRGVNDAKAELLDLLDYEREHSNSDSFTVPAQYLPHIVGRNGSRINDIKDSSFTRIEFGKPEPPEEDVKNQVVNVVVQGTKGDIAKAKNMILDIVKDLEKQITIIMKIDPRHHRYLIGYSGTRIREIIVKAGGPEERGSQVGIVRFPQPGSNSDEVILKGEKDLVEKVKAELERLIEEQNNLTIEIVKIPREHHPVIIGRSGLQLREIQNKFNVEILFPGSRSYNDTFPAHKVDEEMENSEEAVKIIGKADDVEAAKGEIMSKIPCDLTMSIPRKFCKIISSGVYRKILNEYHVLLECCDERPDEIFPRNLNSTINGRIDDDNGGDSSHEDDFEWHVVKNYDDGDDGEITWSLKGERLQIERAEKYITDLIEKERGLTHKGYLTVPSNLHGRIIGRGGVTIGRIRNESGCMVEVPKVNGDDAVIFIGSKEGIEKARELVKEEIEKAIKKN</sequence>
<proteinExistence type="predicted"/>